<proteinExistence type="predicted"/>
<keyword evidence="3" id="KW-1185">Reference proteome</keyword>
<organism evidence="2 3">
    <name type="scientific">Pelobates cultripes</name>
    <name type="common">Western spadefoot toad</name>
    <dbReference type="NCBI Taxonomy" id="61616"/>
    <lineage>
        <taxon>Eukaryota</taxon>
        <taxon>Metazoa</taxon>
        <taxon>Chordata</taxon>
        <taxon>Craniata</taxon>
        <taxon>Vertebrata</taxon>
        <taxon>Euteleostomi</taxon>
        <taxon>Amphibia</taxon>
        <taxon>Batrachia</taxon>
        <taxon>Anura</taxon>
        <taxon>Pelobatoidea</taxon>
        <taxon>Pelobatidae</taxon>
        <taxon>Pelobates</taxon>
    </lineage>
</organism>
<dbReference type="AlphaFoldDB" id="A0AAD1WRY3"/>
<dbReference type="EMBL" id="OW240921">
    <property type="protein sequence ID" value="CAH2320568.1"/>
    <property type="molecule type" value="Genomic_DNA"/>
</dbReference>
<evidence type="ECO:0000313" key="3">
    <source>
        <dbReference type="Proteomes" id="UP001295444"/>
    </source>
</evidence>
<protein>
    <submittedName>
        <fullName evidence="2">Uncharacterized protein</fullName>
    </submittedName>
</protein>
<dbReference type="Proteomes" id="UP001295444">
    <property type="component" value="Chromosome 10"/>
</dbReference>
<feature type="region of interest" description="Disordered" evidence="1">
    <location>
        <begin position="1"/>
        <end position="36"/>
    </location>
</feature>
<accession>A0AAD1WRY3</accession>
<gene>
    <name evidence="2" type="ORF">PECUL_23A046264</name>
</gene>
<evidence type="ECO:0000313" key="2">
    <source>
        <dbReference type="EMBL" id="CAH2320568.1"/>
    </source>
</evidence>
<name>A0AAD1WRY3_PELCU</name>
<evidence type="ECO:0000256" key="1">
    <source>
        <dbReference type="SAM" id="MobiDB-lite"/>
    </source>
</evidence>
<reference evidence="2" key="1">
    <citation type="submission" date="2022-03" db="EMBL/GenBank/DDBJ databases">
        <authorList>
            <person name="Alioto T."/>
            <person name="Alioto T."/>
            <person name="Gomez Garrido J."/>
        </authorList>
    </citation>
    <scope>NUCLEOTIDE SEQUENCE</scope>
</reference>
<sequence>MKGSKEEKKEGKTGSRDRADEPSNNRKGKGKEEKKIYEATRHFSRERSFYVIRRKFRSYVPSLTIPPSRSSKTYYASQCRSGSCDSHNIKLFAVGFLVFKIRPFEDGNRQNTLTCAMLQQRQADSLKSIKHHLLAQVRVRSGGDPLRIPCSTLNTGVVNPRSAGSVLRVLIHEVDTGMNTGRSSSSYSLTWVGYVGPQEVPKGPQRIATINILKMFCGSPLQPGSSVMIGTGTERGAGH</sequence>